<feature type="region of interest" description="Disordered" evidence="1">
    <location>
        <begin position="1"/>
        <end position="145"/>
    </location>
</feature>
<evidence type="ECO:0000313" key="3">
    <source>
        <dbReference type="Proteomes" id="UP001498476"/>
    </source>
</evidence>
<proteinExistence type="predicted"/>
<feature type="compositionally biased region" description="Basic and acidic residues" evidence="1">
    <location>
        <begin position="68"/>
        <end position="78"/>
    </location>
</feature>
<protein>
    <submittedName>
        <fullName evidence="2">Uncharacterized protein</fullName>
    </submittedName>
</protein>
<feature type="compositionally biased region" description="Polar residues" evidence="1">
    <location>
        <begin position="128"/>
        <end position="140"/>
    </location>
</feature>
<dbReference type="EMBL" id="JAZAVJ010000083">
    <property type="protein sequence ID" value="KAK7415423.1"/>
    <property type="molecule type" value="Genomic_DNA"/>
</dbReference>
<organism evidence="2 3">
    <name type="scientific">Neonectria punicea</name>
    <dbReference type="NCBI Taxonomy" id="979145"/>
    <lineage>
        <taxon>Eukaryota</taxon>
        <taxon>Fungi</taxon>
        <taxon>Dikarya</taxon>
        <taxon>Ascomycota</taxon>
        <taxon>Pezizomycotina</taxon>
        <taxon>Sordariomycetes</taxon>
        <taxon>Hypocreomycetidae</taxon>
        <taxon>Hypocreales</taxon>
        <taxon>Nectriaceae</taxon>
        <taxon>Neonectria</taxon>
    </lineage>
</organism>
<dbReference type="Proteomes" id="UP001498476">
    <property type="component" value="Unassembled WGS sequence"/>
</dbReference>
<comment type="caution">
    <text evidence="2">The sequence shown here is derived from an EMBL/GenBank/DDBJ whole genome shotgun (WGS) entry which is preliminary data.</text>
</comment>
<keyword evidence="3" id="KW-1185">Reference proteome</keyword>
<name>A0ABR1H2W3_9HYPO</name>
<accession>A0ABR1H2W3</accession>
<evidence type="ECO:0000256" key="1">
    <source>
        <dbReference type="SAM" id="MobiDB-lite"/>
    </source>
</evidence>
<gene>
    <name evidence="2" type="ORF">QQX98_005874</name>
</gene>
<evidence type="ECO:0000313" key="2">
    <source>
        <dbReference type="EMBL" id="KAK7415423.1"/>
    </source>
</evidence>
<reference evidence="2 3" key="1">
    <citation type="journal article" date="2025" name="Microbiol. Resour. Announc.">
        <title>Draft genome sequences for Neonectria magnoliae and Neonectria punicea, canker pathogens of Liriodendron tulipifera and Acer saccharum in West Virginia.</title>
        <authorList>
            <person name="Petronek H.M."/>
            <person name="Kasson M.T."/>
            <person name="Metheny A.M."/>
            <person name="Stauder C.M."/>
            <person name="Lovett B."/>
            <person name="Lynch S.C."/>
            <person name="Garnas J.R."/>
            <person name="Kasson L.R."/>
            <person name="Stajich J.E."/>
        </authorList>
    </citation>
    <scope>NUCLEOTIDE SEQUENCE [LARGE SCALE GENOMIC DNA]</scope>
    <source>
        <strain evidence="2 3">NRRL 64653</strain>
    </source>
</reference>
<sequence>MLATQPSNPPASIVTLGGRPSNQTSGRRILSKRPTGPPDVGGLFGHRRGDPSAKATIGKPKAPTGLFEWREASEDSKYGRPSQSPLASGLLVRPRNLSGLSFGSPAPPTLFSSRPPPPPTSQSAFSSGPSETQPTSSLLGSQPPRADTPFVPSTVIFTAANTFPSKPRGLSAEKLERIQDLKDLSLSLPADRHLRGKRGWPSWKQYVLASLVGVGCFRGVVLTDAGEAKLLAQMHGILGSSAVGIVLPYYTGSESLKALFNRFD</sequence>